<evidence type="ECO:0000313" key="2">
    <source>
        <dbReference type="EMBL" id="MCJ2380513.1"/>
    </source>
</evidence>
<feature type="signal peptide" evidence="1">
    <location>
        <begin position="1"/>
        <end position="20"/>
    </location>
</feature>
<keyword evidence="1" id="KW-0732">Signal</keyword>
<accession>A0ABT0C0F3</accession>
<dbReference type="RefSeq" id="WP_243324532.1">
    <property type="nucleotide sequence ID" value="NZ_JAKZMM010000015.1"/>
</dbReference>
<dbReference type="PROSITE" id="PS51257">
    <property type="entry name" value="PROKAR_LIPOPROTEIN"/>
    <property type="match status" value="1"/>
</dbReference>
<organism evidence="2 3">
    <name type="scientific">Parabacteroides faecalis</name>
    <dbReference type="NCBI Taxonomy" id="2924040"/>
    <lineage>
        <taxon>Bacteria</taxon>
        <taxon>Pseudomonadati</taxon>
        <taxon>Bacteroidota</taxon>
        <taxon>Bacteroidia</taxon>
        <taxon>Bacteroidales</taxon>
        <taxon>Tannerellaceae</taxon>
        <taxon>Parabacteroides</taxon>
    </lineage>
</organism>
<keyword evidence="3" id="KW-1185">Reference proteome</keyword>
<proteinExistence type="predicted"/>
<dbReference type="EMBL" id="JAKZMM010000015">
    <property type="protein sequence ID" value="MCJ2380513.1"/>
    <property type="molecule type" value="Genomic_DNA"/>
</dbReference>
<gene>
    <name evidence="2" type="ORF">MUN53_07815</name>
</gene>
<reference evidence="2 3" key="1">
    <citation type="submission" date="2022-03" db="EMBL/GenBank/DDBJ databases">
        <title>Parabacteroides sp. nov. isolated from swine feces.</title>
        <authorList>
            <person name="Bak J.E."/>
        </authorList>
    </citation>
    <scope>NUCLEOTIDE SEQUENCE [LARGE SCALE GENOMIC DNA]</scope>
    <source>
        <strain evidence="2 3">AGMB00274</strain>
    </source>
</reference>
<evidence type="ECO:0000256" key="1">
    <source>
        <dbReference type="SAM" id="SignalP"/>
    </source>
</evidence>
<name>A0ABT0C0F3_9BACT</name>
<evidence type="ECO:0008006" key="4">
    <source>
        <dbReference type="Google" id="ProtNLM"/>
    </source>
</evidence>
<comment type="caution">
    <text evidence="2">The sequence shown here is derived from an EMBL/GenBank/DDBJ whole genome shotgun (WGS) entry which is preliminary data.</text>
</comment>
<dbReference type="Proteomes" id="UP001165444">
    <property type="component" value="Unassembled WGS sequence"/>
</dbReference>
<feature type="chain" id="PRO_5046860296" description="Lipoprotein" evidence="1">
    <location>
        <begin position="21"/>
        <end position="273"/>
    </location>
</feature>
<evidence type="ECO:0000313" key="3">
    <source>
        <dbReference type="Proteomes" id="UP001165444"/>
    </source>
</evidence>
<sequence>MKTMKWLMMCMLTISACCLSACGDDDESIRLTPTDENQEPISSDYTLQLSPFSEGESYYIYGAETPFTIENSNKEVVEVIEGNSTLTFKPLLQGESIISIRDAKSHVYFLKIKVAYPSRSFHVIGLRGEVIGDEITQKEERELSERILKSMPVSLDGEYFFSYMVPDSTEGEVIIYPSSTVQAQKGTFRREVKYDENGKTYQQLSIQLTSGEKFYYALSVSGTAQTITSADYDEWSLSANTDSLVYGLKEDVTEKYQTDYPKLEKAYATQFIQ</sequence>
<protein>
    <recommendedName>
        <fullName evidence="4">Lipoprotein</fullName>
    </recommendedName>
</protein>